<comment type="caution">
    <text evidence="10">The sequence shown here is derived from an EMBL/GenBank/DDBJ whole genome shotgun (WGS) entry which is preliminary data.</text>
</comment>
<dbReference type="Gene3D" id="2.40.420.20">
    <property type="match status" value="1"/>
</dbReference>
<evidence type="ECO:0000259" key="6">
    <source>
        <dbReference type="Pfam" id="PF25869"/>
    </source>
</evidence>
<feature type="domain" description="Heavy metal binding" evidence="5">
    <location>
        <begin position="69"/>
        <end position="93"/>
    </location>
</feature>
<dbReference type="Pfam" id="PF25975">
    <property type="entry name" value="CzcB_C"/>
    <property type="match status" value="1"/>
</dbReference>
<keyword evidence="11" id="KW-1185">Reference proteome</keyword>
<dbReference type="NCBIfam" id="TIGR01730">
    <property type="entry name" value="RND_mfp"/>
    <property type="match status" value="1"/>
</dbReference>
<evidence type="ECO:0000259" key="5">
    <source>
        <dbReference type="Pfam" id="PF19335"/>
    </source>
</evidence>
<gene>
    <name evidence="10" type="ORF">M0G41_02390</name>
</gene>
<dbReference type="Proteomes" id="UP001431449">
    <property type="component" value="Unassembled WGS sequence"/>
</dbReference>
<name>A0ABT0GDK2_9GAMM</name>
<protein>
    <submittedName>
        <fullName evidence="10">Efflux RND transporter periplasmic adaptor subunit</fullName>
    </submittedName>
</protein>
<evidence type="ECO:0000259" key="7">
    <source>
        <dbReference type="Pfam" id="PF25919"/>
    </source>
</evidence>
<evidence type="ECO:0000256" key="1">
    <source>
        <dbReference type="ARBA" id="ARBA00009477"/>
    </source>
</evidence>
<evidence type="ECO:0000256" key="4">
    <source>
        <dbReference type="SAM" id="SignalP"/>
    </source>
</evidence>
<dbReference type="InterPro" id="IPR058649">
    <property type="entry name" value="CzcB_C"/>
</dbReference>
<feature type="compositionally biased region" description="Basic and acidic residues" evidence="3">
    <location>
        <begin position="44"/>
        <end position="55"/>
    </location>
</feature>
<dbReference type="InterPro" id="IPR058792">
    <property type="entry name" value="Beta-barrel_RND_2"/>
</dbReference>
<dbReference type="Gene3D" id="6.10.140.730">
    <property type="match status" value="1"/>
</dbReference>
<evidence type="ECO:0000259" key="8">
    <source>
        <dbReference type="Pfam" id="PF25954"/>
    </source>
</evidence>
<dbReference type="EMBL" id="JALNMH010000001">
    <property type="protein sequence ID" value="MCK7592513.1"/>
    <property type="molecule type" value="Genomic_DNA"/>
</dbReference>
<dbReference type="InterPro" id="IPR051909">
    <property type="entry name" value="MFP_Cation_Efflux"/>
</dbReference>
<evidence type="ECO:0000259" key="9">
    <source>
        <dbReference type="Pfam" id="PF25975"/>
    </source>
</evidence>
<evidence type="ECO:0000256" key="2">
    <source>
        <dbReference type="ARBA" id="ARBA00022448"/>
    </source>
</evidence>
<dbReference type="InterPro" id="IPR045800">
    <property type="entry name" value="HMBD"/>
</dbReference>
<proteinExistence type="inferred from homology"/>
<dbReference type="SUPFAM" id="SSF111369">
    <property type="entry name" value="HlyD-like secretion proteins"/>
    <property type="match status" value="1"/>
</dbReference>
<feature type="chain" id="PRO_5045915937" evidence="4">
    <location>
        <begin position="33"/>
        <end position="431"/>
    </location>
</feature>
<reference evidence="10" key="1">
    <citation type="submission" date="2022-04" db="EMBL/GenBank/DDBJ databases">
        <title>Lysobacter sp. CAU 1642 isolated from sea sand.</title>
        <authorList>
            <person name="Kim W."/>
        </authorList>
    </citation>
    <scope>NUCLEOTIDE SEQUENCE</scope>
    <source>
        <strain evidence="10">CAU 1642</strain>
    </source>
</reference>
<feature type="region of interest" description="Disordered" evidence="3">
    <location>
        <begin position="31"/>
        <end position="55"/>
    </location>
</feature>
<dbReference type="Pfam" id="PF25954">
    <property type="entry name" value="Beta-barrel_RND_2"/>
    <property type="match status" value="1"/>
</dbReference>
<comment type="similarity">
    <text evidence="1">Belongs to the membrane fusion protein (MFP) (TC 8.A.1) family.</text>
</comment>
<keyword evidence="2" id="KW-0813">Transport</keyword>
<dbReference type="Pfam" id="PF25869">
    <property type="entry name" value="3HB_CusB"/>
    <property type="match status" value="1"/>
</dbReference>
<organism evidence="10 11">
    <name type="scientific">Pseudomarimonas salicorniae</name>
    <dbReference type="NCBI Taxonomy" id="2933270"/>
    <lineage>
        <taxon>Bacteria</taxon>
        <taxon>Pseudomonadati</taxon>
        <taxon>Pseudomonadota</taxon>
        <taxon>Gammaproteobacteria</taxon>
        <taxon>Lysobacterales</taxon>
        <taxon>Lysobacteraceae</taxon>
        <taxon>Pseudomarimonas</taxon>
    </lineage>
</organism>
<dbReference type="Pfam" id="PF25919">
    <property type="entry name" value="BSH_CusB"/>
    <property type="match status" value="1"/>
</dbReference>
<evidence type="ECO:0000313" key="10">
    <source>
        <dbReference type="EMBL" id="MCK7592513.1"/>
    </source>
</evidence>
<evidence type="ECO:0000256" key="3">
    <source>
        <dbReference type="SAM" id="MobiDB-lite"/>
    </source>
</evidence>
<dbReference type="Pfam" id="PF19335">
    <property type="entry name" value="HMBD"/>
    <property type="match status" value="1"/>
</dbReference>
<accession>A0ABT0GDK2</accession>
<dbReference type="InterPro" id="IPR058791">
    <property type="entry name" value="3HB_CusB"/>
</dbReference>
<feature type="domain" description="CusB-like beta-barrel" evidence="8">
    <location>
        <begin position="269"/>
        <end position="345"/>
    </location>
</feature>
<feature type="domain" description="CzcB-like C-terminal circularly permuted SH3-like" evidence="9">
    <location>
        <begin position="352"/>
        <end position="412"/>
    </location>
</feature>
<dbReference type="PANTHER" id="PTHR30097">
    <property type="entry name" value="CATION EFFLUX SYSTEM PROTEIN CUSB"/>
    <property type="match status" value="1"/>
</dbReference>
<keyword evidence="4" id="KW-0732">Signal</keyword>
<evidence type="ECO:0000313" key="11">
    <source>
        <dbReference type="Proteomes" id="UP001431449"/>
    </source>
</evidence>
<dbReference type="InterPro" id="IPR006143">
    <property type="entry name" value="RND_pump_MFP"/>
</dbReference>
<sequence length="431" mass="45892">MNISFPRLIAALCAVAAIGLALQVASEGRASAADGSPPVSAANDDPHAGHAHHADGADAVTLPGQASIFVCPMHPQIRSQTPGSCPICGMDLVARAAGPRVEAVSVEVDGSLQQALGMRSAPVERRVLSARVRAPAEVMVDQDRIRHVHTRVAGWIEALHVHAEGEPVRAGQVLMALYAPDLVAAQEDYLIALRTGGAGSRAQRAAATRLRVLGVDDSFIDALAQRGSSELRVPVRAPSDGVVTRLDVRHGMYVTPSTVMLEIANLDAVWVRVDVFPEELERLGDGPLYASLRLVGVPDRVWRGQVSYIYPGLDPVARTLQMRVPVPNRRGTLRLGQLMLAELRGEPAEAVLAVPSEAVIRSADGDRVILDQGQGRFTPRAVHAGLRAEGYTQILHGLEEGQQVVVSAQFLLDSEAALRAGLERLGGAHEH</sequence>
<dbReference type="PANTHER" id="PTHR30097:SF15">
    <property type="entry name" value="CATION EFFLUX SYSTEM PROTEIN CUSB"/>
    <property type="match status" value="1"/>
</dbReference>
<feature type="signal peptide" evidence="4">
    <location>
        <begin position="1"/>
        <end position="32"/>
    </location>
</feature>
<dbReference type="InterPro" id="IPR058790">
    <property type="entry name" value="BSH_CusB"/>
</dbReference>
<feature type="domain" description="CusB-like three alpha-helical bundle" evidence="6">
    <location>
        <begin position="181"/>
        <end position="227"/>
    </location>
</feature>
<feature type="domain" description="CusB-like barrel-sandwich hybrid" evidence="7">
    <location>
        <begin position="146"/>
        <end position="264"/>
    </location>
</feature>
<dbReference type="RefSeq" id="WP_248204706.1">
    <property type="nucleotide sequence ID" value="NZ_JALNMH010000001.1"/>
</dbReference>
<dbReference type="Gene3D" id="2.40.30.170">
    <property type="match status" value="1"/>
</dbReference>